<dbReference type="SUPFAM" id="SSF100879">
    <property type="entry name" value="Lesion bypass DNA polymerase (Y-family), little finger domain"/>
    <property type="match status" value="1"/>
</dbReference>
<protein>
    <recommendedName>
        <fullName evidence="4">DUF4113 domain-containing protein</fullName>
    </recommendedName>
</protein>
<evidence type="ECO:0000259" key="1">
    <source>
        <dbReference type="Pfam" id="PF11799"/>
    </source>
</evidence>
<reference evidence="3" key="1">
    <citation type="submission" date="2018-05" db="EMBL/GenBank/DDBJ databases">
        <authorList>
            <person name="Lanie J.A."/>
            <person name="Ng W.-L."/>
            <person name="Kazmierczak K.M."/>
            <person name="Andrzejewski T.M."/>
            <person name="Davidsen T.M."/>
            <person name="Wayne K.J."/>
            <person name="Tettelin H."/>
            <person name="Glass J.I."/>
            <person name="Rusch D."/>
            <person name="Podicherti R."/>
            <person name="Tsui H.-C.T."/>
            <person name="Winkler M.E."/>
        </authorList>
    </citation>
    <scope>NUCLEOTIDE SEQUENCE</scope>
</reference>
<dbReference type="Pfam" id="PF11799">
    <property type="entry name" value="IMS_C"/>
    <property type="match status" value="1"/>
</dbReference>
<gene>
    <name evidence="3" type="ORF">METZ01_LOCUS153158</name>
</gene>
<evidence type="ECO:0000313" key="3">
    <source>
        <dbReference type="EMBL" id="SVB00304.1"/>
    </source>
</evidence>
<dbReference type="EMBL" id="UINC01025185">
    <property type="protein sequence ID" value="SVB00304.1"/>
    <property type="molecule type" value="Genomic_DNA"/>
</dbReference>
<dbReference type="InterPro" id="IPR025188">
    <property type="entry name" value="DUF4113"/>
</dbReference>
<feature type="domain" description="DUF4113" evidence="2">
    <location>
        <begin position="146"/>
        <end position="194"/>
    </location>
</feature>
<dbReference type="Gene3D" id="3.30.1490.100">
    <property type="entry name" value="DNA polymerase, Y-family, little finger domain"/>
    <property type="match status" value="1"/>
</dbReference>
<proteinExistence type="predicted"/>
<name>A0A382AG28_9ZZZZ</name>
<dbReference type="GO" id="GO:0003684">
    <property type="term" value="F:damaged DNA binding"/>
    <property type="evidence" value="ECO:0007669"/>
    <property type="project" value="InterPro"/>
</dbReference>
<accession>A0A382AG28</accession>
<evidence type="ECO:0008006" key="4">
    <source>
        <dbReference type="Google" id="ProtNLM"/>
    </source>
</evidence>
<dbReference type="GO" id="GO:0006281">
    <property type="term" value="P:DNA repair"/>
    <property type="evidence" value="ECO:0007669"/>
    <property type="project" value="InterPro"/>
</dbReference>
<dbReference type="InterPro" id="IPR036775">
    <property type="entry name" value="DNA_pol_Y-fam_lit_finger_sf"/>
</dbReference>
<feature type="domain" description="DNA polymerase Y-family little finger" evidence="1">
    <location>
        <begin position="17"/>
        <end position="133"/>
    </location>
</feature>
<organism evidence="3">
    <name type="scientific">marine metagenome</name>
    <dbReference type="NCBI Taxonomy" id="408172"/>
    <lineage>
        <taxon>unclassified sequences</taxon>
        <taxon>metagenomes</taxon>
        <taxon>ecological metagenomes</taxon>
    </lineage>
</organism>
<feature type="non-terminal residue" evidence="3">
    <location>
        <position position="1"/>
    </location>
</feature>
<dbReference type="AlphaFoldDB" id="A0A382AG28"/>
<dbReference type="Pfam" id="PF13438">
    <property type="entry name" value="DUF4113"/>
    <property type="match status" value="1"/>
</dbReference>
<sequence length="197" mass="22703">ELRGIPCFELETVWQRKQSICTSRTFGDEVHHFDQLVQALSTYAAMCGAKLRKQGSCAGVITIFILTNPFKDQYRFNYKGIRTIRLETPTNDSLEIVSSAIAALRSIYRSDCIYKKAGVIVSGIMPQSQVQLSFFDDIGKIEKRYNLMRAMDTVNDSYGRMKVRFAVNGFERKWKLKQERLSPRYTTQMKELMQITA</sequence>
<evidence type="ECO:0000259" key="2">
    <source>
        <dbReference type="Pfam" id="PF13438"/>
    </source>
</evidence>
<dbReference type="InterPro" id="IPR017961">
    <property type="entry name" value="DNA_pol_Y-fam_little_finger"/>
</dbReference>